<dbReference type="PRINTS" id="PR00081">
    <property type="entry name" value="GDHRDH"/>
</dbReference>
<keyword evidence="6" id="KW-1185">Reference proteome</keyword>
<sequence length="330" mass="34968">MSALHLTIDDIPSLADKTAIITGGASGIGLAAAEILASRGCNVHILDLSSPEVAVPENIHFTRCDVTSWSSLLAAFKAAGPRIDIAIANAGISEDSDYLADTFSEETGELLEPPYRLIDVNYKAVLNFVKIAVSYMRKIGGGSVVITSSATAYAPEHSLPVYSATKLALIGLVRALRVSLPDEGISINSVAPAATITKLLPQNLATPLMAAGLPVSTAEHVGLAVVYSAVAGQSQYVEPYGKDNDREGAGKWNGRTILTLGDTYTELEESIARLRPQWFGQKNTELTRLQQAATDFRVKRNVMDKEDTDVTANGEGNAVTDAVKVLVEAA</sequence>
<dbReference type="OrthoDB" id="37659at2759"/>
<dbReference type="Proteomes" id="UP000326924">
    <property type="component" value="Unassembled WGS sequence"/>
</dbReference>
<keyword evidence="2" id="KW-0521">NADP</keyword>
<organism evidence="5 6">
    <name type="scientific">Sphaerosporella brunnea</name>
    <dbReference type="NCBI Taxonomy" id="1250544"/>
    <lineage>
        <taxon>Eukaryota</taxon>
        <taxon>Fungi</taxon>
        <taxon>Dikarya</taxon>
        <taxon>Ascomycota</taxon>
        <taxon>Pezizomycotina</taxon>
        <taxon>Pezizomycetes</taxon>
        <taxon>Pezizales</taxon>
        <taxon>Pyronemataceae</taxon>
        <taxon>Sphaerosporella</taxon>
    </lineage>
</organism>
<dbReference type="AlphaFoldDB" id="A0A5J5F207"/>
<accession>A0A5J5F207</accession>
<dbReference type="SUPFAM" id="SSF51735">
    <property type="entry name" value="NAD(P)-binding Rossmann-fold domains"/>
    <property type="match status" value="1"/>
</dbReference>
<evidence type="ECO:0000256" key="4">
    <source>
        <dbReference type="RuleBase" id="RU000363"/>
    </source>
</evidence>
<gene>
    <name evidence="5" type="ORF">FN846DRAFT_810135</name>
</gene>
<dbReference type="PANTHER" id="PTHR43180">
    <property type="entry name" value="3-OXOACYL-(ACYL-CARRIER-PROTEIN) REDUCTASE (AFU_ORTHOLOGUE AFUA_6G11210)"/>
    <property type="match status" value="1"/>
</dbReference>
<dbReference type="InterPro" id="IPR002347">
    <property type="entry name" value="SDR_fam"/>
</dbReference>
<evidence type="ECO:0000256" key="1">
    <source>
        <dbReference type="ARBA" id="ARBA00006484"/>
    </source>
</evidence>
<dbReference type="InterPro" id="IPR020904">
    <property type="entry name" value="Sc_DH/Rdtase_CS"/>
</dbReference>
<proteinExistence type="inferred from homology"/>
<dbReference type="PRINTS" id="PR00080">
    <property type="entry name" value="SDRFAMILY"/>
</dbReference>
<evidence type="ECO:0000256" key="3">
    <source>
        <dbReference type="ARBA" id="ARBA00023002"/>
    </source>
</evidence>
<protein>
    <submittedName>
        <fullName evidence="5">Short chain dehydrogenase reductase</fullName>
    </submittedName>
</protein>
<dbReference type="Pfam" id="PF00106">
    <property type="entry name" value="adh_short"/>
    <property type="match status" value="1"/>
</dbReference>
<name>A0A5J5F207_9PEZI</name>
<reference evidence="5 6" key="1">
    <citation type="submission" date="2019-09" db="EMBL/GenBank/DDBJ databases">
        <title>Draft genome of the ectomycorrhizal ascomycete Sphaerosporella brunnea.</title>
        <authorList>
            <consortium name="DOE Joint Genome Institute"/>
            <person name="Benucci G.M."/>
            <person name="Marozzi G."/>
            <person name="Antonielli L."/>
            <person name="Sanchez S."/>
            <person name="Marco P."/>
            <person name="Wang X."/>
            <person name="Falini L.B."/>
            <person name="Barry K."/>
            <person name="Haridas S."/>
            <person name="Lipzen A."/>
            <person name="Labutti K."/>
            <person name="Grigoriev I.V."/>
            <person name="Murat C."/>
            <person name="Martin F."/>
            <person name="Albertini E."/>
            <person name="Donnini D."/>
            <person name="Bonito G."/>
        </authorList>
    </citation>
    <scope>NUCLEOTIDE SEQUENCE [LARGE SCALE GENOMIC DNA]</scope>
    <source>
        <strain evidence="5 6">Sb_GMNB300</strain>
    </source>
</reference>
<dbReference type="Gene3D" id="3.40.50.720">
    <property type="entry name" value="NAD(P)-binding Rossmann-like Domain"/>
    <property type="match status" value="1"/>
</dbReference>
<dbReference type="PANTHER" id="PTHR43180:SF80">
    <property type="entry name" value="NAD(P)-BINDING PROTEIN"/>
    <property type="match status" value="1"/>
</dbReference>
<dbReference type="InParanoid" id="A0A5J5F207"/>
<evidence type="ECO:0000313" key="5">
    <source>
        <dbReference type="EMBL" id="KAA8909876.1"/>
    </source>
</evidence>
<evidence type="ECO:0000313" key="6">
    <source>
        <dbReference type="Proteomes" id="UP000326924"/>
    </source>
</evidence>
<comment type="caution">
    <text evidence="5">The sequence shown here is derived from an EMBL/GenBank/DDBJ whole genome shotgun (WGS) entry which is preliminary data.</text>
</comment>
<comment type="similarity">
    <text evidence="1 4">Belongs to the short-chain dehydrogenases/reductases (SDR) family.</text>
</comment>
<dbReference type="PROSITE" id="PS00061">
    <property type="entry name" value="ADH_SHORT"/>
    <property type="match status" value="1"/>
</dbReference>
<evidence type="ECO:0000256" key="2">
    <source>
        <dbReference type="ARBA" id="ARBA00022857"/>
    </source>
</evidence>
<dbReference type="EMBL" id="VXIS01000053">
    <property type="protein sequence ID" value="KAA8909876.1"/>
    <property type="molecule type" value="Genomic_DNA"/>
</dbReference>
<dbReference type="GO" id="GO:0016491">
    <property type="term" value="F:oxidoreductase activity"/>
    <property type="evidence" value="ECO:0007669"/>
    <property type="project" value="UniProtKB-KW"/>
</dbReference>
<keyword evidence="3" id="KW-0560">Oxidoreductase</keyword>
<dbReference type="InterPro" id="IPR036291">
    <property type="entry name" value="NAD(P)-bd_dom_sf"/>
</dbReference>